<dbReference type="PANTHER" id="PTHR33572">
    <property type="entry name" value="SPORE DEVELOPMENT REGULATOR VOSA"/>
    <property type="match status" value="1"/>
</dbReference>
<dbReference type="PANTHER" id="PTHR33572:SF3">
    <property type="entry name" value="VELVET COMPLEX SUBUNIT B"/>
    <property type="match status" value="1"/>
</dbReference>
<gene>
    <name evidence="9" type="ORF">GOMPHAMPRED_005278</name>
</gene>
<dbReference type="GO" id="GO:0030435">
    <property type="term" value="P:sporulation resulting in formation of a cellular spore"/>
    <property type="evidence" value="ECO:0007669"/>
    <property type="project" value="UniProtKB-KW"/>
</dbReference>
<feature type="domain" description="Velvet" evidence="8">
    <location>
        <begin position="67"/>
        <end position="366"/>
    </location>
</feature>
<dbReference type="GO" id="GO:0005634">
    <property type="term" value="C:nucleus"/>
    <property type="evidence" value="ECO:0007669"/>
    <property type="project" value="UniProtKB-SubCell"/>
</dbReference>
<dbReference type="InterPro" id="IPR038491">
    <property type="entry name" value="Velvet_dom_sf"/>
</dbReference>
<evidence type="ECO:0000256" key="2">
    <source>
        <dbReference type="ARBA" id="ARBA00022969"/>
    </source>
</evidence>
<comment type="subcellular location">
    <subcellularLocation>
        <location evidence="1">Nucleus</location>
    </subcellularLocation>
</comment>
<feature type="compositionally biased region" description="Pro residues" evidence="7">
    <location>
        <begin position="17"/>
        <end position="27"/>
    </location>
</feature>
<dbReference type="Gene3D" id="2.60.40.3960">
    <property type="entry name" value="Velvet domain"/>
    <property type="match status" value="2"/>
</dbReference>
<dbReference type="InterPro" id="IPR021740">
    <property type="entry name" value="Velvet"/>
</dbReference>
<accession>A0A8H3FWH7</accession>
<evidence type="ECO:0000256" key="7">
    <source>
        <dbReference type="SAM" id="MobiDB-lite"/>
    </source>
</evidence>
<evidence type="ECO:0000256" key="5">
    <source>
        <dbReference type="ARBA" id="ARBA00023242"/>
    </source>
</evidence>
<dbReference type="Pfam" id="PF11754">
    <property type="entry name" value="Velvet"/>
    <property type="match status" value="1"/>
</dbReference>
<keyword evidence="2" id="KW-0749">Sporulation</keyword>
<keyword evidence="4" id="KW-0804">Transcription</keyword>
<reference evidence="9" key="1">
    <citation type="submission" date="2021-03" db="EMBL/GenBank/DDBJ databases">
        <authorList>
            <person name="Tagirdzhanova G."/>
        </authorList>
    </citation>
    <scope>NUCLEOTIDE SEQUENCE</scope>
</reference>
<sequence length="378" mass="40609">MAQPPHDPRQYALPPQHQLPPTGPPGTVPLHHSVYPPHPNYANLPPRGGPPATMIPAPSPKPQSNLDAKGRKYTLTVVQEPVRARMCGFGDKDRRPITPPPCVLLTITDASTDQPIDISELDVSYFVLSVELWTQDGTLEVNLVRHSATSPSISATTQSSYPPPPTLPPGHPYGPPLTHAVGGGGYGQNYQYQQSGPMYPHQPYPATIGGGMLNVSFERNQINYLAGPPVPGLYYPPPMMTSNGVMQTQDPRSAPQGMFTRNLIGSLAVTATKLNDLQGKQGIWFILQDLSVRTEGAFRLRMSLTDIGTSGIAGAEGPINRGEAPILATTFSSDFHVFSAKKFPGVIESTPLSKCFASQGVKIPIRKDGPGKGQDDDD</sequence>
<evidence type="ECO:0000256" key="3">
    <source>
        <dbReference type="ARBA" id="ARBA00023015"/>
    </source>
</evidence>
<keyword evidence="5" id="KW-0539">Nucleus</keyword>
<evidence type="ECO:0000313" key="10">
    <source>
        <dbReference type="Proteomes" id="UP000664169"/>
    </source>
</evidence>
<evidence type="ECO:0000256" key="6">
    <source>
        <dbReference type="ARBA" id="ARBA00038045"/>
    </source>
</evidence>
<feature type="compositionally biased region" description="Polar residues" evidence="7">
    <location>
        <begin position="149"/>
        <end position="160"/>
    </location>
</feature>
<dbReference type="OrthoDB" id="1746739at2759"/>
<dbReference type="InterPro" id="IPR037525">
    <property type="entry name" value="Velvet_dom"/>
</dbReference>
<comment type="similarity">
    <text evidence="6">Belongs to the velvet family. VelB subfamily.</text>
</comment>
<evidence type="ECO:0000256" key="4">
    <source>
        <dbReference type="ARBA" id="ARBA00023163"/>
    </source>
</evidence>
<evidence type="ECO:0000259" key="8">
    <source>
        <dbReference type="PROSITE" id="PS51821"/>
    </source>
</evidence>
<dbReference type="PROSITE" id="PS51821">
    <property type="entry name" value="VELVET"/>
    <property type="match status" value="1"/>
</dbReference>
<evidence type="ECO:0000256" key="1">
    <source>
        <dbReference type="ARBA" id="ARBA00004123"/>
    </source>
</evidence>
<dbReference type="Proteomes" id="UP000664169">
    <property type="component" value="Unassembled WGS sequence"/>
</dbReference>
<comment type="caution">
    <text evidence="9">The sequence shown here is derived from an EMBL/GenBank/DDBJ whole genome shotgun (WGS) entry which is preliminary data.</text>
</comment>
<proteinExistence type="inferred from homology"/>
<evidence type="ECO:0000313" key="9">
    <source>
        <dbReference type="EMBL" id="CAF9928993.1"/>
    </source>
</evidence>
<feature type="region of interest" description="Disordered" evidence="7">
    <location>
        <begin position="1"/>
        <end position="67"/>
    </location>
</feature>
<keyword evidence="10" id="KW-1185">Reference proteome</keyword>
<organism evidence="9 10">
    <name type="scientific">Gomphillus americanus</name>
    <dbReference type="NCBI Taxonomy" id="1940652"/>
    <lineage>
        <taxon>Eukaryota</taxon>
        <taxon>Fungi</taxon>
        <taxon>Dikarya</taxon>
        <taxon>Ascomycota</taxon>
        <taxon>Pezizomycotina</taxon>
        <taxon>Lecanoromycetes</taxon>
        <taxon>OSLEUM clade</taxon>
        <taxon>Ostropomycetidae</taxon>
        <taxon>Ostropales</taxon>
        <taxon>Graphidaceae</taxon>
        <taxon>Gomphilloideae</taxon>
        <taxon>Gomphillus</taxon>
    </lineage>
</organism>
<keyword evidence="3" id="KW-0805">Transcription regulation</keyword>
<name>A0A8H3FWH7_9LECA</name>
<dbReference type="AlphaFoldDB" id="A0A8H3FWH7"/>
<feature type="region of interest" description="Disordered" evidence="7">
    <location>
        <begin position="149"/>
        <end position="168"/>
    </location>
</feature>
<dbReference type="EMBL" id="CAJPDQ010000031">
    <property type="protein sequence ID" value="CAF9928993.1"/>
    <property type="molecule type" value="Genomic_DNA"/>
</dbReference>
<protein>
    <recommendedName>
        <fullName evidence="8">Velvet domain-containing protein</fullName>
    </recommendedName>
</protein>